<dbReference type="Pfam" id="PF01245">
    <property type="entry name" value="Ribosomal_L19"/>
    <property type="match status" value="1"/>
</dbReference>
<dbReference type="AlphaFoldDB" id="A0A438EZE6"/>
<evidence type="ECO:0000256" key="4">
    <source>
        <dbReference type="SAM" id="MobiDB-lite"/>
    </source>
</evidence>
<dbReference type="InterPro" id="IPR038657">
    <property type="entry name" value="Ribosomal_bL19_sf"/>
</dbReference>
<dbReference type="GO" id="GO:0003735">
    <property type="term" value="F:structural constituent of ribosome"/>
    <property type="evidence" value="ECO:0007669"/>
    <property type="project" value="InterPro"/>
</dbReference>
<name>A0A438EZE6_VITVI</name>
<keyword evidence="2" id="KW-0689">Ribosomal protein</keyword>
<dbReference type="GO" id="GO:0005840">
    <property type="term" value="C:ribosome"/>
    <property type="evidence" value="ECO:0007669"/>
    <property type="project" value="UniProtKB-KW"/>
</dbReference>
<organism evidence="5 6">
    <name type="scientific">Vitis vinifera</name>
    <name type="common">Grape</name>
    <dbReference type="NCBI Taxonomy" id="29760"/>
    <lineage>
        <taxon>Eukaryota</taxon>
        <taxon>Viridiplantae</taxon>
        <taxon>Streptophyta</taxon>
        <taxon>Embryophyta</taxon>
        <taxon>Tracheophyta</taxon>
        <taxon>Spermatophyta</taxon>
        <taxon>Magnoliopsida</taxon>
        <taxon>eudicotyledons</taxon>
        <taxon>Gunneridae</taxon>
        <taxon>Pentapetalae</taxon>
        <taxon>rosids</taxon>
        <taxon>Vitales</taxon>
        <taxon>Vitaceae</taxon>
        <taxon>Viteae</taxon>
        <taxon>Vitis</taxon>
    </lineage>
</organism>
<dbReference type="Gene3D" id="2.30.30.790">
    <property type="match status" value="1"/>
</dbReference>
<dbReference type="InterPro" id="IPR001857">
    <property type="entry name" value="Ribosomal_bL19"/>
</dbReference>
<feature type="region of interest" description="Disordered" evidence="4">
    <location>
        <begin position="1"/>
        <end position="23"/>
    </location>
</feature>
<protein>
    <submittedName>
        <fullName evidence="5">Uncharacterized protein</fullName>
    </submittedName>
</protein>
<dbReference type="SUPFAM" id="SSF50104">
    <property type="entry name" value="Translation proteins SH3-like domain"/>
    <property type="match status" value="1"/>
</dbReference>
<dbReference type="InterPro" id="IPR008991">
    <property type="entry name" value="Translation_prot_SH3-like_sf"/>
</dbReference>
<comment type="similarity">
    <text evidence="1">Belongs to the bacterial ribosomal protein bL19 family.</text>
</comment>
<evidence type="ECO:0000256" key="3">
    <source>
        <dbReference type="ARBA" id="ARBA00023274"/>
    </source>
</evidence>
<keyword evidence="3" id="KW-0687">Ribonucleoprotein</keyword>
<reference evidence="5 6" key="1">
    <citation type="journal article" date="2018" name="PLoS Genet.">
        <title>Population sequencing reveals clonal diversity and ancestral inbreeding in the grapevine cultivar Chardonnay.</title>
        <authorList>
            <person name="Roach M.J."/>
            <person name="Johnson D.L."/>
            <person name="Bohlmann J."/>
            <person name="van Vuuren H.J."/>
            <person name="Jones S.J."/>
            <person name="Pretorius I.S."/>
            <person name="Schmidt S.A."/>
            <person name="Borneman A.R."/>
        </authorList>
    </citation>
    <scope>NUCLEOTIDE SEQUENCE [LARGE SCALE GENOMIC DNA]</scope>
    <source>
        <strain evidence="6">cv. Chardonnay</strain>
        <tissue evidence="5">Leaf</tissue>
    </source>
</reference>
<dbReference type="PANTHER" id="PTHR15680:SF9">
    <property type="entry name" value="LARGE RIBOSOMAL SUBUNIT PROTEIN BL19M"/>
    <property type="match status" value="1"/>
</dbReference>
<evidence type="ECO:0000256" key="2">
    <source>
        <dbReference type="ARBA" id="ARBA00022980"/>
    </source>
</evidence>
<dbReference type="PANTHER" id="PTHR15680">
    <property type="entry name" value="RIBOSOMAL PROTEIN L19"/>
    <property type="match status" value="1"/>
</dbReference>
<evidence type="ECO:0000313" key="6">
    <source>
        <dbReference type="Proteomes" id="UP000288805"/>
    </source>
</evidence>
<evidence type="ECO:0000313" key="5">
    <source>
        <dbReference type="EMBL" id="RVW53073.1"/>
    </source>
</evidence>
<dbReference type="Proteomes" id="UP000288805">
    <property type="component" value="Unassembled WGS sequence"/>
</dbReference>
<dbReference type="GO" id="GO:1990904">
    <property type="term" value="C:ribonucleoprotein complex"/>
    <property type="evidence" value="ECO:0007669"/>
    <property type="project" value="UniProtKB-KW"/>
</dbReference>
<proteinExistence type="inferred from homology"/>
<evidence type="ECO:0000256" key="1">
    <source>
        <dbReference type="ARBA" id="ARBA00005781"/>
    </source>
</evidence>
<sequence>MAKMAKMSKMSSESEEWSNLKGKSQKPVASLAAALDGNCTNNSAFRPFTPCPMLQFIIVVRTELNSLLYWLSQGGDVPQNGYSPSIKEIKVLDKKKVRRAKLYYLRDKMNALRK</sequence>
<dbReference type="GO" id="GO:0006412">
    <property type="term" value="P:translation"/>
    <property type="evidence" value="ECO:0007669"/>
    <property type="project" value="InterPro"/>
</dbReference>
<accession>A0A438EZE6</accession>
<comment type="caution">
    <text evidence="5">The sequence shown here is derived from an EMBL/GenBank/DDBJ whole genome shotgun (WGS) entry which is preliminary data.</text>
</comment>
<dbReference type="EMBL" id="QGNW01001159">
    <property type="protein sequence ID" value="RVW53073.1"/>
    <property type="molecule type" value="Genomic_DNA"/>
</dbReference>
<gene>
    <name evidence="5" type="ORF">CK203_072629</name>
</gene>
<feature type="compositionally biased region" description="Low complexity" evidence="4">
    <location>
        <begin position="1"/>
        <end position="11"/>
    </location>
</feature>